<dbReference type="AlphaFoldDB" id="A0A9N7TTE6"/>
<name>A0A9N7TTE6_PLEPL</name>
<dbReference type="EMBL" id="CADEAL010000325">
    <property type="protein sequence ID" value="CAB1418452.1"/>
    <property type="molecule type" value="Genomic_DNA"/>
</dbReference>
<evidence type="ECO:0000313" key="3">
    <source>
        <dbReference type="Proteomes" id="UP001153269"/>
    </source>
</evidence>
<accession>A0A9N7TTE6</accession>
<sequence length="128" mass="13660">MSGGEWKQAGCMRPCVLDVRADKQTLHKSPKYSISINVGLVPCGVIGKYLLAKVAISTLPTPGMTSVYPGACPRSPHAPHNSCWKRVCVTGPLGGSQQGLEAVKSRPPQPWTAPPLSQSQRGKDLNLE</sequence>
<comment type="caution">
    <text evidence="2">The sequence shown here is derived from an EMBL/GenBank/DDBJ whole genome shotgun (WGS) entry which is preliminary data.</text>
</comment>
<evidence type="ECO:0000313" key="2">
    <source>
        <dbReference type="EMBL" id="CAB1418452.1"/>
    </source>
</evidence>
<feature type="region of interest" description="Disordered" evidence="1">
    <location>
        <begin position="97"/>
        <end position="128"/>
    </location>
</feature>
<protein>
    <submittedName>
        <fullName evidence="2">Uncharacterized protein</fullName>
    </submittedName>
</protein>
<organism evidence="2 3">
    <name type="scientific">Pleuronectes platessa</name>
    <name type="common">European plaice</name>
    <dbReference type="NCBI Taxonomy" id="8262"/>
    <lineage>
        <taxon>Eukaryota</taxon>
        <taxon>Metazoa</taxon>
        <taxon>Chordata</taxon>
        <taxon>Craniata</taxon>
        <taxon>Vertebrata</taxon>
        <taxon>Euteleostomi</taxon>
        <taxon>Actinopterygii</taxon>
        <taxon>Neopterygii</taxon>
        <taxon>Teleostei</taxon>
        <taxon>Neoteleostei</taxon>
        <taxon>Acanthomorphata</taxon>
        <taxon>Carangaria</taxon>
        <taxon>Pleuronectiformes</taxon>
        <taxon>Pleuronectoidei</taxon>
        <taxon>Pleuronectidae</taxon>
        <taxon>Pleuronectes</taxon>
    </lineage>
</organism>
<keyword evidence="3" id="KW-1185">Reference proteome</keyword>
<dbReference type="Proteomes" id="UP001153269">
    <property type="component" value="Unassembled WGS sequence"/>
</dbReference>
<reference evidence="2" key="1">
    <citation type="submission" date="2020-03" db="EMBL/GenBank/DDBJ databases">
        <authorList>
            <person name="Weist P."/>
        </authorList>
    </citation>
    <scope>NUCLEOTIDE SEQUENCE</scope>
</reference>
<proteinExistence type="predicted"/>
<gene>
    <name evidence="2" type="ORF">PLEPLA_LOCUS6278</name>
</gene>
<evidence type="ECO:0000256" key="1">
    <source>
        <dbReference type="SAM" id="MobiDB-lite"/>
    </source>
</evidence>